<sequence>MAYPNQITLKFTTLLISILAFVTRETIANYPIHISITNNLSPNPTSLTVHCKSKDDDLGFHTLTHLGKYTFTFRKSAFPIFSSTLFFCSFTWSASPYRHYLDIYNQKHMDCTQCDWYINNTGGCYWESATDGTLCFPWKSIELNQLMDGNSTSKM</sequence>
<dbReference type="EMBL" id="CASHSV030000615">
    <property type="protein sequence ID" value="CAJ2670095.1"/>
    <property type="molecule type" value="Genomic_DNA"/>
</dbReference>
<proteinExistence type="predicted"/>
<keyword evidence="2" id="KW-1185">Reference proteome</keyword>
<reference evidence="1" key="1">
    <citation type="submission" date="2023-10" db="EMBL/GenBank/DDBJ databases">
        <authorList>
            <person name="Rodriguez Cubillos JULIANA M."/>
            <person name="De Vega J."/>
        </authorList>
    </citation>
    <scope>NUCLEOTIDE SEQUENCE</scope>
</reference>
<organism evidence="1 2">
    <name type="scientific">Trifolium pratense</name>
    <name type="common">Red clover</name>
    <dbReference type="NCBI Taxonomy" id="57577"/>
    <lineage>
        <taxon>Eukaryota</taxon>
        <taxon>Viridiplantae</taxon>
        <taxon>Streptophyta</taxon>
        <taxon>Embryophyta</taxon>
        <taxon>Tracheophyta</taxon>
        <taxon>Spermatophyta</taxon>
        <taxon>Magnoliopsida</taxon>
        <taxon>eudicotyledons</taxon>
        <taxon>Gunneridae</taxon>
        <taxon>Pentapetalae</taxon>
        <taxon>rosids</taxon>
        <taxon>fabids</taxon>
        <taxon>Fabales</taxon>
        <taxon>Fabaceae</taxon>
        <taxon>Papilionoideae</taxon>
        <taxon>50 kb inversion clade</taxon>
        <taxon>NPAAA clade</taxon>
        <taxon>Hologalegina</taxon>
        <taxon>IRL clade</taxon>
        <taxon>Trifolieae</taxon>
        <taxon>Trifolium</taxon>
    </lineage>
</organism>
<evidence type="ECO:0000313" key="1">
    <source>
        <dbReference type="EMBL" id="CAJ2670095.1"/>
    </source>
</evidence>
<accession>A0ACB0LKP5</accession>
<comment type="caution">
    <text evidence="1">The sequence shown here is derived from an EMBL/GenBank/DDBJ whole genome shotgun (WGS) entry which is preliminary data.</text>
</comment>
<dbReference type="Proteomes" id="UP001177021">
    <property type="component" value="Unassembled WGS sequence"/>
</dbReference>
<gene>
    <name evidence="1" type="ORF">MILVUS5_LOCUS34182</name>
</gene>
<evidence type="ECO:0000313" key="2">
    <source>
        <dbReference type="Proteomes" id="UP001177021"/>
    </source>
</evidence>
<name>A0ACB0LKP5_TRIPR</name>
<protein>
    <submittedName>
        <fullName evidence="1">Uncharacterized protein</fullName>
    </submittedName>
</protein>